<feature type="region of interest" description="Disordered" evidence="6">
    <location>
        <begin position="1122"/>
        <end position="1199"/>
    </location>
</feature>
<dbReference type="GO" id="GO:0016787">
    <property type="term" value="F:hydrolase activity"/>
    <property type="evidence" value="ECO:0007669"/>
    <property type="project" value="UniProtKB-KW"/>
</dbReference>
<evidence type="ECO:0000259" key="7">
    <source>
        <dbReference type="PROSITE" id="PS50158"/>
    </source>
</evidence>
<feature type="compositionally biased region" description="Basic and acidic residues" evidence="6">
    <location>
        <begin position="113"/>
        <end position="128"/>
    </location>
</feature>
<dbReference type="PROSITE" id="PS50158">
    <property type="entry name" value="ZF_CCHC"/>
    <property type="match status" value="1"/>
</dbReference>
<dbReference type="Pfam" id="PF13087">
    <property type="entry name" value="AAA_12"/>
    <property type="match status" value="1"/>
</dbReference>
<dbReference type="InterPro" id="IPR027417">
    <property type="entry name" value="P-loop_NTPase"/>
</dbReference>
<dbReference type="Proteomes" id="UP000887572">
    <property type="component" value="Unplaced"/>
</dbReference>
<evidence type="ECO:0000256" key="6">
    <source>
        <dbReference type="SAM" id="MobiDB-lite"/>
    </source>
</evidence>
<proteinExistence type="predicted"/>
<keyword evidence="2" id="KW-0378">Hydrolase</keyword>
<keyword evidence="5" id="KW-0862">Zinc</keyword>
<evidence type="ECO:0000313" key="9">
    <source>
        <dbReference type="WBParaSite" id="Gr19_v10_g1462.t1"/>
    </source>
</evidence>
<protein>
    <submittedName>
        <fullName evidence="9">CCHC-type domain-containing protein</fullName>
    </submittedName>
</protein>
<feature type="compositionally biased region" description="Acidic residues" evidence="6">
    <location>
        <begin position="213"/>
        <end position="223"/>
    </location>
</feature>
<dbReference type="Gene3D" id="3.40.50.300">
    <property type="entry name" value="P-loop containing nucleotide triphosphate hydrolases"/>
    <property type="match status" value="2"/>
</dbReference>
<dbReference type="InterPro" id="IPR047187">
    <property type="entry name" value="SF1_C_Upf1"/>
</dbReference>
<evidence type="ECO:0000256" key="2">
    <source>
        <dbReference type="ARBA" id="ARBA00022801"/>
    </source>
</evidence>
<dbReference type="GO" id="GO:0005524">
    <property type="term" value="F:ATP binding"/>
    <property type="evidence" value="ECO:0007669"/>
    <property type="project" value="UniProtKB-KW"/>
</dbReference>
<feature type="domain" description="CCHC-type" evidence="7">
    <location>
        <begin position="1197"/>
        <end position="1213"/>
    </location>
</feature>
<evidence type="ECO:0000256" key="3">
    <source>
        <dbReference type="ARBA" id="ARBA00022806"/>
    </source>
</evidence>
<dbReference type="GO" id="GO:0043139">
    <property type="term" value="F:5'-3' DNA helicase activity"/>
    <property type="evidence" value="ECO:0007669"/>
    <property type="project" value="TreeGrafter"/>
</dbReference>
<dbReference type="InterPro" id="IPR050534">
    <property type="entry name" value="Coronavir_polyprotein_1ab"/>
</dbReference>
<evidence type="ECO:0000256" key="4">
    <source>
        <dbReference type="ARBA" id="ARBA00022840"/>
    </source>
</evidence>
<feature type="region of interest" description="Disordered" evidence="6">
    <location>
        <begin position="197"/>
        <end position="225"/>
    </location>
</feature>
<name>A0A914H743_GLORO</name>
<keyword evidence="5" id="KW-0863">Zinc-finger</keyword>
<evidence type="ECO:0000256" key="1">
    <source>
        <dbReference type="ARBA" id="ARBA00022741"/>
    </source>
</evidence>
<feature type="region of interest" description="Disordered" evidence="6">
    <location>
        <begin position="1"/>
        <end position="68"/>
    </location>
</feature>
<dbReference type="AlphaFoldDB" id="A0A914H743"/>
<dbReference type="CDD" id="cd18808">
    <property type="entry name" value="SF1_C_Upf1"/>
    <property type="match status" value="1"/>
</dbReference>
<dbReference type="SUPFAM" id="SSF52540">
    <property type="entry name" value="P-loop containing nucleoside triphosphate hydrolases"/>
    <property type="match status" value="1"/>
</dbReference>
<accession>A0A914H743</accession>
<feature type="region of interest" description="Disordered" evidence="6">
    <location>
        <begin position="87"/>
        <end position="172"/>
    </location>
</feature>
<dbReference type="InterPro" id="IPR041679">
    <property type="entry name" value="DNA2/NAM7-like_C"/>
</dbReference>
<dbReference type="GO" id="GO:0003676">
    <property type="term" value="F:nucleic acid binding"/>
    <property type="evidence" value="ECO:0007669"/>
    <property type="project" value="InterPro"/>
</dbReference>
<dbReference type="GO" id="GO:0008270">
    <property type="term" value="F:zinc ion binding"/>
    <property type="evidence" value="ECO:0007669"/>
    <property type="project" value="UniProtKB-KW"/>
</dbReference>
<dbReference type="WBParaSite" id="Gr19_v10_g1462.t1">
    <property type="protein sequence ID" value="Gr19_v10_g1462.t1"/>
    <property type="gene ID" value="Gr19_v10_g1462"/>
</dbReference>
<sequence length="1223" mass="134693">MPRKSKKAKKDKPVVVPPNPEANPPSGQQQDELQYEDLSSDDESISKEAGGLATAHQDDQHMESLLSLSPENIGALPALSPTTVDRLLADDQLTSKSEGVEASEEALGPAVKKANEGEPQKEMGREGTEECEDETDKSKGDMPLGNQVKDKQGERKEEEEIGGKRNSKAFGLSVKNSGVETVGNGEEGEMECFENEGFGGEQVETAERPNEESSVESEEEDVPAADGRKMMVCQIEEKGTMLTSFGDQDKPGFVFLSQETLCSAKEESGDTGNRILKMGDLVWVQKWKEVDETNRNWISGAMRINAQAFATAISQVFLNGVENKIGIITELRNNAKEGNRLVSVDVAAPGFVVIQRLYPHQVSVPDANQLKSGRMVSIQTAQINRPPSIAVSPNGVYILPAHNEHAAQLKLLAHCPIIGTGMDKMINEYQFPFSSESDVALGEKGVAAALSACLLKVKAKQDEFAITTELHILEDSKESAVVATFEHYLNNKRKFVELVEVWEIDTAIQARVEGVRKHCAVGRVLETNKSLQGGMFLFQAKVLLVHQAAKKHDSRRDFGLLSEGHRAVLSPCESSRALEHRMALFSENKLSSMASVQSGTGKIWRALLSIENSGTPEMASSEEQHFAGHPALQRLQEGQKQSALLMLDNHPRVVAQQAPPGSGKTFTVAAIVAALLARPDAAIICVAPLNVAVVKICEELVSALRVEGLGVVPLALFSGNGKSKYREQLGKISDNLLEAAVTSEVFWKQLDGKKKKEVRKYQRLAKKRPRVAKEAKIAEYVLKWENKRVLCCTLGFAEQIGRLITNRNIVILDEAGQASFSQVCAMLSPLDQLKKLFITGDRYQLAVNMKEVPEELRVGYGLDTILLNVDASGGCDRTTLQVNYRSHPQIVACVEHAAYTPHGEVLRPGPGIFRMLLDHTKMPVPDSPLLLIHQESPMETEETSYSAANRGQTETVLELLRSWRAFPGSIRVISLYAGQAAQIGREIQASGLGRLALSATADSMQGHESDLVIVVTTVSRAQRSRVDDRKDRKNAFWGDPARVNVALSRGKHGLVVVGNLLDLASSDIWARFLSKAMEFTVVTHPAFIQTSAQPRSRYIRGVLAEEGGQSVQDFRFYAKWDSEPPRTSRSLSQPSKLSEQPVRQFFPPLPPPFRHSQNPGPATERTPSTEREGRPQDERFRRPDVHLETPPSRPPVRCWRCDRIGHVSSQCRDPNPTNRPRRQ</sequence>
<evidence type="ECO:0000313" key="8">
    <source>
        <dbReference type="Proteomes" id="UP000887572"/>
    </source>
</evidence>
<keyword evidence="1" id="KW-0547">Nucleotide-binding</keyword>
<evidence type="ECO:0000256" key="5">
    <source>
        <dbReference type="PROSITE-ProRule" id="PRU00047"/>
    </source>
</evidence>
<feature type="compositionally biased region" description="Basic and acidic residues" evidence="6">
    <location>
        <begin position="1167"/>
        <end position="1187"/>
    </location>
</feature>
<keyword evidence="3" id="KW-0347">Helicase</keyword>
<feature type="compositionally biased region" description="Basic residues" evidence="6">
    <location>
        <begin position="1"/>
        <end position="10"/>
    </location>
</feature>
<feature type="compositionally biased region" description="Basic and acidic residues" evidence="6">
    <location>
        <begin position="148"/>
        <end position="163"/>
    </location>
</feature>
<feature type="compositionally biased region" description="Polar residues" evidence="6">
    <location>
        <begin position="1127"/>
        <end position="1138"/>
    </location>
</feature>
<keyword evidence="5" id="KW-0479">Metal-binding</keyword>
<reference evidence="9" key="1">
    <citation type="submission" date="2022-11" db="UniProtKB">
        <authorList>
            <consortium name="WormBaseParasite"/>
        </authorList>
    </citation>
    <scope>IDENTIFICATION</scope>
</reference>
<dbReference type="PANTHER" id="PTHR43788">
    <property type="entry name" value="DNA2/NAM7 HELICASE FAMILY MEMBER"/>
    <property type="match status" value="1"/>
</dbReference>
<dbReference type="Pfam" id="PF13245">
    <property type="entry name" value="AAA_19"/>
    <property type="match status" value="1"/>
</dbReference>
<dbReference type="InterPro" id="IPR001878">
    <property type="entry name" value="Znf_CCHC"/>
</dbReference>
<dbReference type="PANTHER" id="PTHR43788:SF8">
    <property type="entry name" value="DNA-BINDING PROTEIN SMUBP-2"/>
    <property type="match status" value="1"/>
</dbReference>
<organism evidence="8 9">
    <name type="scientific">Globodera rostochiensis</name>
    <name type="common">Golden nematode worm</name>
    <name type="synonym">Heterodera rostochiensis</name>
    <dbReference type="NCBI Taxonomy" id="31243"/>
    <lineage>
        <taxon>Eukaryota</taxon>
        <taxon>Metazoa</taxon>
        <taxon>Ecdysozoa</taxon>
        <taxon>Nematoda</taxon>
        <taxon>Chromadorea</taxon>
        <taxon>Rhabditida</taxon>
        <taxon>Tylenchina</taxon>
        <taxon>Tylenchomorpha</taxon>
        <taxon>Tylenchoidea</taxon>
        <taxon>Heteroderidae</taxon>
        <taxon>Heteroderinae</taxon>
        <taxon>Globodera</taxon>
    </lineage>
</organism>
<keyword evidence="4" id="KW-0067">ATP-binding</keyword>
<feature type="compositionally biased region" description="Acidic residues" evidence="6">
    <location>
        <begin position="33"/>
        <end position="43"/>
    </location>
</feature>
<keyword evidence="8" id="KW-1185">Reference proteome</keyword>